<evidence type="ECO:0000313" key="2">
    <source>
        <dbReference type="EMBL" id="SMB93151.1"/>
    </source>
</evidence>
<evidence type="ECO:0000256" key="1">
    <source>
        <dbReference type="SAM" id="Phobius"/>
    </source>
</evidence>
<evidence type="ECO:0000313" key="3">
    <source>
        <dbReference type="Proteomes" id="UP000192582"/>
    </source>
</evidence>
<keyword evidence="1" id="KW-0812">Transmembrane</keyword>
<accession>A0A1W1VJC1</accession>
<feature type="transmembrane region" description="Helical" evidence="1">
    <location>
        <begin position="9"/>
        <end position="27"/>
    </location>
</feature>
<protein>
    <submittedName>
        <fullName evidence="2">Uncharacterized protein</fullName>
    </submittedName>
</protein>
<dbReference type="RefSeq" id="WP_084049250.1">
    <property type="nucleotide sequence ID" value="NZ_FWWU01000009.1"/>
</dbReference>
<keyword evidence="1" id="KW-1133">Transmembrane helix</keyword>
<keyword evidence="1" id="KW-0472">Membrane</keyword>
<dbReference type="AlphaFoldDB" id="A0A1W1VJC1"/>
<organism evidence="2 3">
    <name type="scientific">Deinococcus hopiensis KR-140</name>
    <dbReference type="NCBI Taxonomy" id="695939"/>
    <lineage>
        <taxon>Bacteria</taxon>
        <taxon>Thermotogati</taxon>
        <taxon>Deinococcota</taxon>
        <taxon>Deinococci</taxon>
        <taxon>Deinococcales</taxon>
        <taxon>Deinococcaceae</taxon>
        <taxon>Deinococcus</taxon>
    </lineage>
</organism>
<sequence>MFKEPLKAVIYEGLPFAVAGGTLVSIAAGDWRFLEYALILLGCTFIALCLQPYQRRMLLRVKYAHLKRPTRRQNSSKG</sequence>
<gene>
    <name evidence="2" type="ORF">SAMN00790413_01867</name>
</gene>
<dbReference type="Proteomes" id="UP000192582">
    <property type="component" value="Unassembled WGS sequence"/>
</dbReference>
<reference evidence="2 3" key="1">
    <citation type="submission" date="2017-04" db="EMBL/GenBank/DDBJ databases">
        <authorList>
            <person name="Afonso C.L."/>
            <person name="Miller P.J."/>
            <person name="Scott M.A."/>
            <person name="Spackman E."/>
            <person name="Goraichik I."/>
            <person name="Dimitrov K.M."/>
            <person name="Suarez D.L."/>
            <person name="Swayne D.E."/>
        </authorList>
    </citation>
    <scope>NUCLEOTIDE SEQUENCE [LARGE SCALE GENOMIC DNA]</scope>
    <source>
        <strain evidence="2 3">KR-140</strain>
    </source>
</reference>
<feature type="transmembrane region" description="Helical" evidence="1">
    <location>
        <begin position="33"/>
        <end position="53"/>
    </location>
</feature>
<proteinExistence type="predicted"/>
<keyword evidence="3" id="KW-1185">Reference proteome</keyword>
<name>A0A1W1VJC1_9DEIO</name>
<dbReference type="EMBL" id="FWWU01000009">
    <property type="protein sequence ID" value="SMB93151.1"/>
    <property type="molecule type" value="Genomic_DNA"/>
</dbReference>